<sequence length="112" mass="12489">IYTVRRAGKRVAGKPRTMVSSVALRKISLLFIFIISASPFSASLSASMEMQKPGMPRKIVDRTADTIVVTKEMPNNFGAGIHHRILVVRTNDYGSYDPPPSFYKPPYEPIPH</sequence>
<proteinExistence type="predicted"/>
<dbReference type="PANTHER" id="PTHR35290:SF2">
    <property type="entry name" value="PROTEIN CASPARIAN STRIP INTEGRITY FACTOR 1"/>
    <property type="match status" value="1"/>
</dbReference>
<evidence type="ECO:0000256" key="1">
    <source>
        <dbReference type="SAM" id="Phobius"/>
    </source>
</evidence>
<accession>A0A1D1YWA4</accession>
<feature type="transmembrane region" description="Helical" evidence="1">
    <location>
        <begin position="27"/>
        <end position="48"/>
    </location>
</feature>
<name>A0A1D1YWA4_9ARAE</name>
<dbReference type="EMBL" id="GDJX01009024">
    <property type="protein sequence ID" value="JAT58912.1"/>
    <property type="molecule type" value="Transcribed_RNA"/>
</dbReference>
<keyword evidence="1" id="KW-1133">Transmembrane helix</keyword>
<dbReference type="InterPro" id="IPR038974">
    <property type="entry name" value="CIF1/2"/>
</dbReference>
<keyword evidence="1" id="KW-0812">Transmembrane</keyword>
<organism evidence="2">
    <name type="scientific">Anthurium amnicola</name>
    <dbReference type="NCBI Taxonomy" id="1678845"/>
    <lineage>
        <taxon>Eukaryota</taxon>
        <taxon>Viridiplantae</taxon>
        <taxon>Streptophyta</taxon>
        <taxon>Embryophyta</taxon>
        <taxon>Tracheophyta</taxon>
        <taxon>Spermatophyta</taxon>
        <taxon>Magnoliopsida</taxon>
        <taxon>Liliopsida</taxon>
        <taxon>Araceae</taxon>
        <taxon>Pothoideae</taxon>
        <taxon>Potheae</taxon>
        <taxon>Anthurium</taxon>
    </lineage>
</organism>
<evidence type="ECO:0000313" key="2">
    <source>
        <dbReference type="EMBL" id="JAT58912.1"/>
    </source>
</evidence>
<dbReference type="PANTHER" id="PTHR35290">
    <property type="entry name" value="PROTEIN CASPARIAN STRIP INTEGRITY FACTOR 1-RELATED"/>
    <property type="match status" value="1"/>
</dbReference>
<keyword evidence="1" id="KW-0472">Membrane</keyword>
<reference evidence="2" key="1">
    <citation type="submission" date="2015-07" db="EMBL/GenBank/DDBJ databases">
        <title>Transcriptome Assembly of Anthurium amnicola.</title>
        <authorList>
            <person name="Suzuki J."/>
        </authorList>
    </citation>
    <scope>NUCLEOTIDE SEQUENCE</scope>
</reference>
<protein>
    <submittedName>
        <fullName evidence="2">Uncharacterized protein</fullName>
    </submittedName>
</protein>
<dbReference type="AlphaFoldDB" id="A0A1D1YWA4"/>
<gene>
    <name evidence="2" type="ORF">g.8637</name>
</gene>
<feature type="non-terminal residue" evidence="2">
    <location>
        <position position="1"/>
    </location>
</feature>